<accession>A0A9X5H7A7</accession>
<keyword evidence="2" id="KW-0812">Transmembrane</keyword>
<proteinExistence type="predicted"/>
<gene>
    <name evidence="3" type="ORF">FMM80_26355</name>
</gene>
<feature type="transmembrane region" description="Helical" evidence="2">
    <location>
        <begin position="31"/>
        <end position="49"/>
    </location>
</feature>
<sequence length="267" mass="29029">MAYPQKHTHIAHSDQEQASMAGPKGSMTVEAALTIPVFLFAVLCLIYLLEVQAIRISVHSAAQGAAKNAATDIVTVPVLNVFKFKSDMVRMIGAERLEGSIIQGGKSGLSCLGSLYYPSTGEIHVRISYKIRLPFPGFTDIGVRQKDTFIVKAWTGYTKPDVENEDGEIVYVTDSGAVYHTNYQCSYLQLSIRFLPSTGLSGIRNLGGARYRSCEKCVHGSAMAGVYVTDSGNRYHNSLNCSGLKRSIRAVKKSKIYGKAACSRCGN</sequence>
<dbReference type="Proteomes" id="UP000474104">
    <property type="component" value="Unassembled WGS sequence"/>
</dbReference>
<keyword evidence="2" id="KW-1133">Transmembrane helix</keyword>
<feature type="region of interest" description="Disordered" evidence="1">
    <location>
        <begin position="1"/>
        <end position="22"/>
    </location>
</feature>
<dbReference type="EMBL" id="VIRB01000149">
    <property type="protein sequence ID" value="NDO71977.1"/>
    <property type="molecule type" value="Genomic_DNA"/>
</dbReference>
<feature type="compositionally biased region" description="Basic residues" evidence="1">
    <location>
        <begin position="1"/>
        <end position="10"/>
    </location>
</feature>
<evidence type="ECO:0000256" key="2">
    <source>
        <dbReference type="SAM" id="Phobius"/>
    </source>
</evidence>
<dbReference type="OrthoDB" id="1766790at2"/>
<dbReference type="AlphaFoldDB" id="A0A9X5H7A7"/>
<protein>
    <submittedName>
        <fullName evidence="3">Pilus assembly protein</fullName>
    </submittedName>
</protein>
<name>A0A9X5H7A7_9FIRM</name>
<evidence type="ECO:0000313" key="3">
    <source>
        <dbReference type="EMBL" id="NDO71977.1"/>
    </source>
</evidence>
<evidence type="ECO:0000256" key="1">
    <source>
        <dbReference type="SAM" id="MobiDB-lite"/>
    </source>
</evidence>
<evidence type="ECO:0000313" key="4">
    <source>
        <dbReference type="Proteomes" id="UP000474104"/>
    </source>
</evidence>
<keyword evidence="2" id="KW-0472">Membrane</keyword>
<organism evidence="3 4">
    <name type="scientific">Schaedlerella arabinosiphila</name>
    <dbReference type="NCBI Taxonomy" id="2044587"/>
    <lineage>
        <taxon>Bacteria</taxon>
        <taxon>Bacillati</taxon>
        <taxon>Bacillota</taxon>
        <taxon>Clostridia</taxon>
        <taxon>Lachnospirales</taxon>
        <taxon>Lachnospiraceae</taxon>
        <taxon>Schaedlerella</taxon>
    </lineage>
</organism>
<comment type="caution">
    <text evidence="3">The sequence shown here is derived from an EMBL/GenBank/DDBJ whole genome shotgun (WGS) entry which is preliminary data.</text>
</comment>
<reference evidence="3 4" key="1">
    <citation type="submission" date="2019-07" db="EMBL/GenBank/DDBJ databases">
        <title>Draft genome sequences of 15 bacterial species constituting the stable defined intestinal microbiota of the GM15 gnotobiotic mouse model.</title>
        <authorList>
            <person name="Elie C."/>
            <person name="Mathieu A."/>
            <person name="Saliou A."/>
            <person name="Darnaud M."/>
            <person name="Leulier F."/>
            <person name="Tamellini A."/>
        </authorList>
    </citation>
    <scope>NUCLEOTIDE SEQUENCE [LARGE SCALE GENOMIC DNA]</scope>
    <source>
        <strain evidence="4">ASF 502</strain>
    </source>
</reference>